<protein>
    <submittedName>
        <fullName evidence="1">Uncharacterized protein</fullName>
    </submittedName>
</protein>
<evidence type="ECO:0000313" key="1">
    <source>
        <dbReference type="EMBL" id="SVB31827.1"/>
    </source>
</evidence>
<dbReference type="AlphaFoldDB" id="A0A382D2K7"/>
<sequence length="104" mass="11090">MLGQCQDALFHLFHADFQQQIDGRLRADDPHCVLCARLKTASILVQGRVIAEKIVGGGDARPTHGGWLHMSQGLAGAIEQGATLGPHEPLVCIGSETVDAQSLH</sequence>
<accession>A0A382D2K7</accession>
<name>A0A382D2K7_9ZZZZ</name>
<organism evidence="1">
    <name type="scientific">marine metagenome</name>
    <dbReference type="NCBI Taxonomy" id="408172"/>
    <lineage>
        <taxon>unclassified sequences</taxon>
        <taxon>metagenomes</taxon>
        <taxon>ecological metagenomes</taxon>
    </lineage>
</organism>
<reference evidence="1" key="1">
    <citation type="submission" date="2018-05" db="EMBL/GenBank/DDBJ databases">
        <authorList>
            <person name="Lanie J.A."/>
            <person name="Ng W.-L."/>
            <person name="Kazmierczak K.M."/>
            <person name="Andrzejewski T.M."/>
            <person name="Davidsen T.M."/>
            <person name="Wayne K.J."/>
            <person name="Tettelin H."/>
            <person name="Glass J.I."/>
            <person name="Rusch D."/>
            <person name="Podicherti R."/>
            <person name="Tsui H.-C.T."/>
            <person name="Winkler M.E."/>
        </authorList>
    </citation>
    <scope>NUCLEOTIDE SEQUENCE</scope>
</reference>
<proteinExistence type="predicted"/>
<feature type="non-terminal residue" evidence="1">
    <location>
        <position position="104"/>
    </location>
</feature>
<gene>
    <name evidence="1" type="ORF">METZ01_LOCUS184681</name>
</gene>
<dbReference type="EMBL" id="UINC01037001">
    <property type="protein sequence ID" value="SVB31827.1"/>
    <property type="molecule type" value="Genomic_DNA"/>
</dbReference>